<name>A0A7M7SXE2_STRPU</name>
<keyword evidence="2" id="KW-0479">Metal-binding</keyword>
<feature type="domain" description="DDE Tnp4" evidence="4">
    <location>
        <begin position="80"/>
        <end position="145"/>
    </location>
</feature>
<evidence type="ECO:0000256" key="2">
    <source>
        <dbReference type="ARBA" id="ARBA00022723"/>
    </source>
</evidence>
<sequence>MFDDLLVRLTPHLQKDTHYRKAIPPGLKLSVFLRHLATGATYAELSYNFRVGKETIQKFVPDVARAIVDEWNLPHCLGAYDGKHIRIKKPNKSGSLYFNYKQFFSVVLMALVDSKYHFLLIDVGGVGHQSDAQIYNNSELKECIEAGTLGIPDPTSNKHPTAEDLQLQAEKDKSR</sequence>
<organism evidence="5 6">
    <name type="scientific">Strongylocentrotus purpuratus</name>
    <name type="common">Purple sea urchin</name>
    <dbReference type="NCBI Taxonomy" id="7668"/>
    <lineage>
        <taxon>Eukaryota</taxon>
        <taxon>Metazoa</taxon>
        <taxon>Echinodermata</taxon>
        <taxon>Eleutherozoa</taxon>
        <taxon>Echinozoa</taxon>
        <taxon>Echinoidea</taxon>
        <taxon>Euechinoidea</taxon>
        <taxon>Echinacea</taxon>
        <taxon>Camarodonta</taxon>
        <taxon>Echinidea</taxon>
        <taxon>Strongylocentrotidae</taxon>
        <taxon>Strongylocentrotus</taxon>
    </lineage>
</organism>
<dbReference type="Proteomes" id="UP000007110">
    <property type="component" value="Unassembled WGS sequence"/>
</dbReference>
<dbReference type="AlphaFoldDB" id="A0A7M7SXE2"/>
<comment type="cofactor">
    <cofactor evidence="1">
        <name>a divalent metal cation</name>
        <dbReference type="ChEBI" id="CHEBI:60240"/>
    </cofactor>
</comment>
<accession>A0A7M7SXE2</accession>
<keyword evidence="6" id="KW-1185">Reference proteome</keyword>
<dbReference type="OrthoDB" id="10051449at2759"/>
<dbReference type="GO" id="GO:0046872">
    <property type="term" value="F:metal ion binding"/>
    <property type="evidence" value="ECO:0007669"/>
    <property type="project" value="UniProtKB-KW"/>
</dbReference>
<dbReference type="KEGG" id="spu:593848"/>
<evidence type="ECO:0000313" key="6">
    <source>
        <dbReference type="Proteomes" id="UP000007110"/>
    </source>
</evidence>
<dbReference type="EnsemblMetazoa" id="XM_030982509">
    <property type="protein sequence ID" value="XP_030838369"/>
    <property type="gene ID" value="LOC593848"/>
</dbReference>
<feature type="region of interest" description="Disordered" evidence="3">
    <location>
        <begin position="151"/>
        <end position="175"/>
    </location>
</feature>
<evidence type="ECO:0000259" key="4">
    <source>
        <dbReference type="Pfam" id="PF13359"/>
    </source>
</evidence>
<evidence type="ECO:0000256" key="1">
    <source>
        <dbReference type="ARBA" id="ARBA00001968"/>
    </source>
</evidence>
<proteinExistence type="predicted"/>
<dbReference type="InParanoid" id="A0A7M7SXE2"/>
<reference evidence="6" key="1">
    <citation type="submission" date="2015-02" db="EMBL/GenBank/DDBJ databases">
        <title>Genome sequencing for Strongylocentrotus purpuratus.</title>
        <authorList>
            <person name="Murali S."/>
            <person name="Liu Y."/>
            <person name="Vee V."/>
            <person name="English A."/>
            <person name="Wang M."/>
            <person name="Skinner E."/>
            <person name="Han Y."/>
            <person name="Muzny D.M."/>
            <person name="Worley K.C."/>
            <person name="Gibbs R.A."/>
        </authorList>
    </citation>
    <scope>NUCLEOTIDE SEQUENCE</scope>
</reference>
<dbReference type="RefSeq" id="XP_030838369.1">
    <property type="nucleotide sequence ID" value="XM_030982509.1"/>
</dbReference>
<dbReference type="Pfam" id="PF13359">
    <property type="entry name" value="DDE_Tnp_4"/>
    <property type="match status" value="1"/>
</dbReference>
<evidence type="ECO:0000256" key="3">
    <source>
        <dbReference type="SAM" id="MobiDB-lite"/>
    </source>
</evidence>
<dbReference type="InterPro" id="IPR027806">
    <property type="entry name" value="HARBI1_dom"/>
</dbReference>
<dbReference type="GeneID" id="593848"/>
<evidence type="ECO:0000313" key="5">
    <source>
        <dbReference type="EnsemblMetazoa" id="XP_030838369"/>
    </source>
</evidence>
<reference evidence="5" key="2">
    <citation type="submission" date="2021-01" db="UniProtKB">
        <authorList>
            <consortium name="EnsemblMetazoa"/>
        </authorList>
    </citation>
    <scope>IDENTIFICATION</scope>
</reference>
<protein>
    <recommendedName>
        <fullName evidence="4">DDE Tnp4 domain-containing protein</fullName>
    </recommendedName>
</protein>
<dbReference type="OMA" id="PISCWEM"/>